<dbReference type="RefSeq" id="XP_001384146.2">
    <property type="nucleotide sequence ID" value="XM_001384109.1"/>
</dbReference>
<evidence type="ECO:0000256" key="2">
    <source>
        <dbReference type="SAM" id="Phobius"/>
    </source>
</evidence>
<evidence type="ECO:0000313" key="3">
    <source>
        <dbReference type="EMBL" id="ABN66117.2"/>
    </source>
</evidence>
<evidence type="ECO:0000256" key="1">
    <source>
        <dbReference type="SAM" id="MobiDB-lite"/>
    </source>
</evidence>
<dbReference type="Proteomes" id="UP000002258">
    <property type="component" value="Chromosome 4"/>
</dbReference>
<dbReference type="EMBL" id="CP000498">
    <property type="protein sequence ID" value="ABN66117.2"/>
    <property type="molecule type" value="Genomic_DNA"/>
</dbReference>
<dbReference type="HOGENOM" id="CLU_933824_0_0_1"/>
<dbReference type="eggNOG" id="ENOG502T187">
    <property type="taxonomic scope" value="Eukaryota"/>
</dbReference>
<organism evidence="3 4">
    <name type="scientific">Scheffersomyces stipitis (strain ATCC 58785 / CBS 6054 / NBRC 10063 / NRRL Y-11545)</name>
    <name type="common">Yeast</name>
    <name type="synonym">Pichia stipitis</name>
    <dbReference type="NCBI Taxonomy" id="322104"/>
    <lineage>
        <taxon>Eukaryota</taxon>
        <taxon>Fungi</taxon>
        <taxon>Dikarya</taxon>
        <taxon>Ascomycota</taxon>
        <taxon>Saccharomycotina</taxon>
        <taxon>Pichiomycetes</taxon>
        <taxon>Debaryomycetaceae</taxon>
        <taxon>Scheffersomyces</taxon>
    </lineage>
</organism>
<keyword evidence="2" id="KW-0812">Transmembrane</keyword>
<dbReference type="STRING" id="322104.A3LTT3"/>
<feature type="transmembrane region" description="Helical" evidence="2">
    <location>
        <begin position="54"/>
        <end position="78"/>
    </location>
</feature>
<dbReference type="Gene3D" id="3.40.30.10">
    <property type="entry name" value="Glutaredoxin"/>
    <property type="match status" value="1"/>
</dbReference>
<reference evidence="3 4" key="1">
    <citation type="journal article" date="2007" name="Nat. Biotechnol.">
        <title>Genome sequence of the lignocellulose-bioconverting and xylose-fermenting yeast Pichia stipitis.</title>
        <authorList>
            <person name="Jeffries T.W."/>
            <person name="Grigoriev I.V."/>
            <person name="Grimwood J."/>
            <person name="Laplaza J.M."/>
            <person name="Aerts A."/>
            <person name="Salamov A."/>
            <person name="Schmutz J."/>
            <person name="Lindquist E."/>
            <person name="Dehal P."/>
            <person name="Shapiro H."/>
            <person name="Jin Y.S."/>
            <person name="Passoth V."/>
            <person name="Richardson P.M."/>
        </authorList>
    </citation>
    <scope>NUCLEOTIDE SEQUENCE [LARGE SCALE GENOMIC DNA]</scope>
    <source>
        <strain evidence="4">ATCC 58785 / CBS 6054 / NBRC 10063 / NRRL Y-11545</strain>
    </source>
</reference>
<evidence type="ECO:0000313" key="4">
    <source>
        <dbReference type="Proteomes" id="UP000002258"/>
    </source>
</evidence>
<feature type="region of interest" description="Disordered" evidence="1">
    <location>
        <begin position="149"/>
        <end position="183"/>
    </location>
</feature>
<protein>
    <submittedName>
        <fullName evidence="3">Uncharacterized protein</fullName>
    </submittedName>
</protein>
<feature type="compositionally biased region" description="Acidic residues" evidence="1">
    <location>
        <begin position="171"/>
        <end position="182"/>
    </location>
</feature>
<keyword evidence="2" id="KW-1133">Transmembrane helix</keyword>
<keyword evidence="4" id="KW-1185">Reference proteome</keyword>
<proteinExistence type="predicted"/>
<accession>A3LTT3</accession>
<dbReference type="AlphaFoldDB" id="A3LTT3"/>
<dbReference type="GeneID" id="4839011"/>
<dbReference type="InParanoid" id="A3LTT3"/>
<dbReference type="OrthoDB" id="4026741at2759"/>
<keyword evidence="2" id="KW-0472">Membrane</keyword>
<gene>
    <name evidence="3" type="ORF">PICST_31521</name>
</gene>
<name>A3LTT3_PICST</name>
<feature type="compositionally biased region" description="Low complexity" evidence="1">
    <location>
        <begin position="161"/>
        <end position="170"/>
    </location>
</feature>
<sequence length="325" mass="36431">MSDSHQRRSSHNKTSFYYDIEKVASTPENSKDDEELDSKTNSAKANIQMRSRTLNYAITIVFVIVSIVAIFNFIAYTFNNSPKTISNENFRAAGSSILNSEKELLDRLVSDKIVSNHLGTTNPDNNYMKFDADSKSLSDKVDNLINAEIKKQQDTEDSEINDNSSNNVGGDENDDDDDDDDSSITAQKDLQEIFAVNPVIILSLNPESPKQKKLETILMNINIHPEPKVVDLFRHPDYKKIASYLKSLDIKAIPSGTSSGNIKNDLVYSTPDNEDDDEYSSEDNIPRLFIGGMPTGNFKSIFRLYKSNSLQTFLREHGKGHISIG</sequence>
<dbReference type="KEGG" id="pic:PICST_31521"/>